<dbReference type="RefSeq" id="WP_344774695.1">
    <property type="nucleotide sequence ID" value="NZ_BAABBX010000008.1"/>
</dbReference>
<feature type="domain" description="GH15-like" evidence="1">
    <location>
        <begin position="225"/>
        <end position="595"/>
    </location>
</feature>
<dbReference type="Pfam" id="PF19291">
    <property type="entry name" value="TREH_N"/>
    <property type="match status" value="1"/>
</dbReference>
<feature type="domain" description="Trehalase-like N-terminal" evidence="2">
    <location>
        <begin position="2"/>
        <end position="155"/>
    </location>
</feature>
<dbReference type="PANTHER" id="PTHR31616:SF0">
    <property type="entry name" value="GLUCAN 1,4-ALPHA-GLUCOSIDASE"/>
    <property type="match status" value="1"/>
</dbReference>
<dbReference type="Pfam" id="PF00723">
    <property type="entry name" value="Glyco_hydro_15"/>
    <property type="match status" value="1"/>
</dbReference>
<protein>
    <submittedName>
        <fullName evidence="3">Glycoside hydrolase family 15 protein</fullName>
    </submittedName>
</protein>
<dbReference type="GO" id="GO:0016787">
    <property type="term" value="F:hydrolase activity"/>
    <property type="evidence" value="ECO:0007669"/>
    <property type="project" value="UniProtKB-KW"/>
</dbReference>
<dbReference type="InterPro" id="IPR011613">
    <property type="entry name" value="GH15-like"/>
</dbReference>
<dbReference type="Gene3D" id="1.50.10.10">
    <property type="match status" value="1"/>
</dbReference>
<evidence type="ECO:0000259" key="2">
    <source>
        <dbReference type="Pfam" id="PF19291"/>
    </source>
</evidence>
<dbReference type="EMBL" id="BAABBX010000008">
    <property type="protein sequence ID" value="GAA4186911.1"/>
    <property type="molecule type" value="Genomic_DNA"/>
</dbReference>
<dbReference type="InterPro" id="IPR008928">
    <property type="entry name" value="6-hairpin_glycosidase_sf"/>
</dbReference>
<sequence length="605" mass="66764">MALAIEDYALIGDCFTAGLVGRDGSLDWLCLPRFDSPSVFGALLGDEDDGRWLLAPSDPDASSTRRYDGAGFTLVTRWATAGGVVEVTDVMPIGRGRVDLVRRVRGVSGSVELAQQLRLRFDYGATVPWVSQNRDRDPVELVAIAGPNAAVLRGPALRGHDHEHAGRFEVAAGETVDIVLTWFPSHRPLPEPLDVDAALAHTHEWWQQWLDRGRPADRSREVPERYRKLVQRSLLVLRVLTHESTGGIAAAATTSLPEQFGGGRNWDYRFVWLRDAALTINVLAQHGYNHVVDRWRQWMLRAIAGDPADVQIMYGLGGERWLPERELASLPGYQGPGSERAHPVRVGNAASEQFQADVIGEVMLAFSAARETGLAEDAVSWGLQRALLEHLESVWATPDQGIWEIRGEPRAFTHSRAMSWAAFDRGVEAVEKYGLKGPARRWRELRDGIRDAIDRDHVDHATGAFVQYAGAPHVDAALLQLPQVGFCAPDDPRMLATVARIESELMHDGFVDRYVTESGVDGLPAGENPFTACSLWLAEQYARSGRRDDALALLDRVGRIANDVGLLSEEYDPRAKRQAGNTPQALSHLAFVRAVDALSDTELTR</sequence>
<keyword evidence="3" id="KW-0378">Hydrolase</keyword>
<dbReference type="PANTHER" id="PTHR31616">
    <property type="entry name" value="TREHALASE"/>
    <property type="match status" value="1"/>
</dbReference>
<dbReference type="SUPFAM" id="SSF48208">
    <property type="entry name" value="Six-hairpin glycosidases"/>
    <property type="match status" value="1"/>
</dbReference>
<comment type="caution">
    <text evidence="3">The sequence shown here is derived from an EMBL/GenBank/DDBJ whole genome shotgun (WGS) entry which is preliminary data.</text>
</comment>
<accession>A0ABP8ANI0</accession>
<dbReference type="InterPro" id="IPR012341">
    <property type="entry name" value="6hp_glycosidase-like_sf"/>
</dbReference>
<dbReference type="Proteomes" id="UP001500213">
    <property type="component" value="Unassembled WGS sequence"/>
</dbReference>
<keyword evidence="4" id="KW-1185">Reference proteome</keyword>
<organism evidence="3 4">
    <name type="scientific">Gryllotalpicola kribbensis</name>
    <dbReference type="NCBI Taxonomy" id="993084"/>
    <lineage>
        <taxon>Bacteria</taxon>
        <taxon>Bacillati</taxon>
        <taxon>Actinomycetota</taxon>
        <taxon>Actinomycetes</taxon>
        <taxon>Micrococcales</taxon>
        <taxon>Microbacteriaceae</taxon>
        <taxon>Gryllotalpicola</taxon>
    </lineage>
</organism>
<evidence type="ECO:0000313" key="3">
    <source>
        <dbReference type="EMBL" id="GAA4186911.1"/>
    </source>
</evidence>
<gene>
    <name evidence="3" type="ORF">GCM10022288_11190</name>
</gene>
<name>A0ABP8ANI0_9MICO</name>
<reference evidence="4" key="1">
    <citation type="journal article" date="2019" name="Int. J. Syst. Evol. Microbiol.">
        <title>The Global Catalogue of Microorganisms (GCM) 10K type strain sequencing project: providing services to taxonomists for standard genome sequencing and annotation.</title>
        <authorList>
            <consortium name="The Broad Institute Genomics Platform"/>
            <consortium name="The Broad Institute Genome Sequencing Center for Infectious Disease"/>
            <person name="Wu L."/>
            <person name="Ma J."/>
        </authorList>
    </citation>
    <scope>NUCLEOTIDE SEQUENCE [LARGE SCALE GENOMIC DNA]</scope>
    <source>
        <strain evidence="4">JCM 17593</strain>
    </source>
</reference>
<evidence type="ECO:0000313" key="4">
    <source>
        <dbReference type="Proteomes" id="UP001500213"/>
    </source>
</evidence>
<dbReference type="InterPro" id="IPR045582">
    <property type="entry name" value="Trehalase-like_N"/>
</dbReference>
<evidence type="ECO:0000259" key="1">
    <source>
        <dbReference type="Pfam" id="PF00723"/>
    </source>
</evidence>
<proteinExistence type="predicted"/>